<dbReference type="AlphaFoldDB" id="A0A094QL53"/>
<dbReference type="EMBL" id="JNSL01000121">
    <property type="protein sequence ID" value="KGA15216.1"/>
    <property type="molecule type" value="Genomic_DNA"/>
</dbReference>
<organism evidence="1">
    <name type="scientific">freshwater metagenome</name>
    <dbReference type="NCBI Taxonomy" id="449393"/>
    <lineage>
        <taxon>unclassified sequences</taxon>
        <taxon>metagenomes</taxon>
        <taxon>ecological metagenomes</taxon>
    </lineage>
</organism>
<reference evidence="1" key="1">
    <citation type="submission" date="2014-06" db="EMBL/GenBank/DDBJ databases">
        <title>Key roles for freshwater Actinobacteria revealed by deep metagenomic sequencing.</title>
        <authorList>
            <person name="Ghai R."/>
            <person name="Mizuno C.M."/>
            <person name="Picazo A."/>
            <person name="Camacho A."/>
            <person name="Rodriguez-Valera F."/>
        </authorList>
    </citation>
    <scope>NUCLEOTIDE SEQUENCE</scope>
</reference>
<evidence type="ECO:0000313" key="1">
    <source>
        <dbReference type="EMBL" id="KGA15216.1"/>
    </source>
</evidence>
<comment type="caution">
    <text evidence="1">The sequence shown here is derived from an EMBL/GenBank/DDBJ whole genome shotgun (WGS) entry which is preliminary data.</text>
</comment>
<protein>
    <submittedName>
        <fullName evidence="1">Uncharacterized protein</fullName>
    </submittedName>
</protein>
<proteinExistence type="predicted"/>
<sequence>MPKSMEELIQHADDISEMFEKWDSSQSTVLSKEEMAILRAVYQRCFQEKKIADAVQNARAKNISWKDIGFVLGTSAQSAHRKYSAYLSHEA</sequence>
<name>A0A094QL53_9ZZZZ</name>
<accession>A0A094QL53</accession>
<gene>
    <name evidence="1" type="ORF">GM51_15470</name>
</gene>